<dbReference type="Proteomes" id="UP000317046">
    <property type="component" value="Unassembled WGS sequence"/>
</dbReference>
<dbReference type="Pfam" id="PF16859">
    <property type="entry name" value="TetR_C_11"/>
    <property type="match status" value="1"/>
</dbReference>
<dbReference type="PANTHER" id="PTHR30055:SF148">
    <property type="entry name" value="TETR-FAMILY TRANSCRIPTIONAL REGULATOR"/>
    <property type="match status" value="1"/>
</dbReference>
<reference evidence="7" key="1">
    <citation type="submission" date="2019-06" db="EMBL/GenBank/DDBJ databases">
        <title>Whole genome shotgun sequence of Cellulomonas cellasea NBRC 3753.</title>
        <authorList>
            <person name="Hosoyama A."/>
            <person name="Uohara A."/>
            <person name="Ohji S."/>
            <person name="Ichikawa N."/>
        </authorList>
    </citation>
    <scope>NUCLEOTIDE SEQUENCE [LARGE SCALE GENOMIC DNA]</scope>
    <source>
        <strain evidence="7">NBRC 3753</strain>
    </source>
</reference>
<dbReference type="InterPro" id="IPR009057">
    <property type="entry name" value="Homeodomain-like_sf"/>
</dbReference>
<dbReference type="PANTHER" id="PTHR30055">
    <property type="entry name" value="HTH-TYPE TRANSCRIPTIONAL REGULATOR RUTR"/>
    <property type="match status" value="1"/>
</dbReference>
<keyword evidence="2 4" id="KW-0238">DNA-binding</keyword>
<dbReference type="InterPro" id="IPR011075">
    <property type="entry name" value="TetR_C"/>
</dbReference>
<dbReference type="EMBL" id="BJLR01000003">
    <property type="protein sequence ID" value="GEA86381.1"/>
    <property type="molecule type" value="Genomic_DNA"/>
</dbReference>
<feature type="region of interest" description="Disordered" evidence="5">
    <location>
        <begin position="185"/>
        <end position="235"/>
    </location>
</feature>
<evidence type="ECO:0000256" key="2">
    <source>
        <dbReference type="ARBA" id="ARBA00023125"/>
    </source>
</evidence>
<keyword evidence="1" id="KW-0805">Transcription regulation</keyword>
<feature type="domain" description="HTH tetR-type" evidence="6">
    <location>
        <begin position="7"/>
        <end position="67"/>
    </location>
</feature>
<keyword evidence="3" id="KW-0804">Transcription</keyword>
<dbReference type="PRINTS" id="PR00455">
    <property type="entry name" value="HTHTETR"/>
</dbReference>
<organism evidence="7 8">
    <name type="scientific">Cellulomonas cellasea</name>
    <dbReference type="NCBI Taxonomy" id="43670"/>
    <lineage>
        <taxon>Bacteria</taxon>
        <taxon>Bacillati</taxon>
        <taxon>Actinomycetota</taxon>
        <taxon>Actinomycetes</taxon>
        <taxon>Micrococcales</taxon>
        <taxon>Cellulomonadaceae</taxon>
        <taxon>Cellulomonas</taxon>
    </lineage>
</organism>
<sequence length="235" mass="23748">MGRPRDAGVERRALDAAARVLADHGHGALTVDAVAARTGIAKTTLYRRWPTRAHLLATVAHAALAPPSTGATDDLAADLRGALGTLATALGRASHAGLLAEVVAASAHHPDLRAALHALGEVRRAATRDRLARAVADGRLAPGTDVELVLDQLLGPVYLHVLVVGDTPTPDYVRRLVDAVLAGAGHPGGARSGRGGSGRGDVGHEDSGRGSSGRGLHSDGPAGTPPADTTSEGSP</sequence>
<evidence type="ECO:0000259" key="6">
    <source>
        <dbReference type="PROSITE" id="PS50977"/>
    </source>
</evidence>
<name>A0A4Y3KPL4_9CELL</name>
<protein>
    <submittedName>
        <fullName evidence="7">TetR family transcriptional regulator</fullName>
    </submittedName>
</protein>
<evidence type="ECO:0000256" key="1">
    <source>
        <dbReference type="ARBA" id="ARBA00023015"/>
    </source>
</evidence>
<dbReference type="Pfam" id="PF00440">
    <property type="entry name" value="TetR_N"/>
    <property type="match status" value="1"/>
</dbReference>
<dbReference type="PROSITE" id="PS50977">
    <property type="entry name" value="HTH_TETR_2"/>
    <property type="match status" value="1"/>
</dbReference>
<evidence type="ECO:0000256" key="5">
    <source>
        <dbReference type="SAM" id="MobiDB-lite"/>
    </source>
</evidence>
<dbReference type="InterPro" id="IPR001647">
    <property type="entry name" value="HTH_TetR"/>
</dbReference>
<accession>A0A4Y3KPL4</accession>
<evidence type="ECO:0000313" key="8">
    <source>
        <dbReference type="Proteomes" id="UP000317046"/>
    </source>
</evidence>
<evidence type="ECO:0000313" key="7">
    <source>
        <dbReference type="EMBL" id="GEA86381.1"/>
    </source>
</evidence>
<evidence type="ECO:0000256" key="4">
    <source>
        <dbReference type="PROSITE-ProRule" id="PRU00335"/>
    </source>
</evidence>
<proteinExistence type="predicted"/>
<dbReference type="SUPFAM" id="SSF46689">
    <property type="entry name" value="Homeodomain-like"/>
    <property type="match status" value="1"/>
</dbReference>
<dbReference type="InterPro" id="IPR036271">
    <property type="entry name" value="Tet_transcr_reg_TetR-rel_C_sf"/>
</dbReference>
<gene>
    <name evidence="7" type="ORF">CCE01nite_03300</name>
</gene>
<evidence type="ECO:0000256" key="3">
    <source>
        <dbReference type="ARBA" id="ARBA00023163"/>
    </source>
</evidence>
<keyword evidence="8" id="KW-1185">Reference proteome</keyword>
<feature type="DNA-binding region" description="H-T-H motif" evidence="4">
    <location>
        <begin position="30"/>
        <end position="49"/>
    </location>
</feature>
<dbReference type="Gene3D" id="1.10.357.10">
    <property type="entry name" value="Tetracycline Repressor, domain 2"/>
    <property type="match status" value="1"/>
</dbReference>
<feature type="compositionally biased region" description="Gly residues" evidence="5">
    <location>
        <begin position="185"/>
        <end position="200"/>
    </location>
</feature>
<dbReference type="GO" id="GO:0000976">
    <property type="term" value="F:transcription cis-regulatory region binding"/>
    <property type="evidence" value="ECO:0007669"/>
    <property type="project" value="TreeGrafter"/>
</dbReference>
<dbReference type="Gene3D" id="1.10.10.60">
    <property type="entry name" value="Homeodomain-like"/>
    <property type="match status" value="1"/>
</dbReference>
<dbReference type="SUPFAM" id="SSF48498">
    <property type="entry name" value="Tetracyclin repressor-like, C-terminal domain"/>
    <property type="match status" value="1"/>
</dbReference>
<dbReference type="AlphaFoldDB" id="A0A4Y3KPL4"/>
<dbReference type="InterPro" id="IPR050109">
    <property type="entry name" value="HTH-type_TetR-like_transc_reg"/>
</dbReference>
<dbReference type="GO" id="GO:0003700">
    <property type="term" value="F:DNA-binding transcription factor activity"/>
    <property type="evidence" value="ECO:0007669"/>
    <property type="project" value="TreeGrafter"/>
</dbReference>
<comment type="caution">
    <text evidence="7">The sequence shown here is derived from an EMBL/GenBank/DDBJ whole genome shotgun (WGS) entry which is preliminary data.</text>
</comment>